<dbReference type="AlphaFoldDB" id="A0A3N4R7J2"/>
<feature type="region of interest" description="Disordered" evidence="1">
    <location>
        <begin position="248"/>
        <end position="270"/>
    </location>
</feature>
<keyword evidence="4" id="KW-1185">Reference proteome</keyword>
<feature type="transmembrane region" description="Helical" evidence="2">
    <location>
        <begin position="24"/>
        <end position="46"/>
    </location>
</feature>
<evidence type="ECO:0000256" key="2">
    <source>
        <dbReference type="SAM" id="Phobius"/>
    </source>
</evidence>
<keyword evidence="2" id="KW-0812">Transmembrane</keyword>
<dbReference type="RefSeq" id="WP_123821755.1">
    <property type="nucleotide sequence ID" value="NZ_RKQG01000006.1"/>
</dbReference>
<comment type="caution">
    <text evidence="3">The sequence shown here is derived from an EMBL/GenBank/DDBJ whole genome shotgun (WGS) entry which is preliminary data.</text>
</comment>
<sequence length="270" mass="29449">MFPSAPPAVIAADDGPNWADQLSAWSTLAASLLTVAALAATIWFSVRDRKRSEQLRQEDAASAARAAREAEQRLRDERAAADRRLLVERADLDRRQVRDWQSAAALDLLDRIADLQPHYVRLTEYQGAAVGFPAPLERDAAIARLQHGAHAQALALGNPNATALYRTLAALVVGARPALAKFAATGVGAQALNPTADMVSLNVRRYARYVRLWLCHLIEHGEIPDSALGDAPLLTNVASAVMWNPAQPPEGWWEDTNTDPGDPQFSLDRR</sequence>
<keyword evidence="2" id="KW-1133">Transmembrane helix</keyword>
<evidence type="ECO:0008006" key="5">
    <source>
        <dbReference type="Google" id="ProtNLM"/>
    </source>
</evidence>
<proteinExistence type="predicted"/>
<evidence type="ECO:0000256" key="1">
    <source>
        <dbReference type="SAM" id="MobiDB-lite"/>
    </source>
</evidence>
<gene>
    <name evidence="3" type="ORF">EDD38_7642</name>
</gene>
<name>A0A3N4R7J2_9ACTN</name>
<dbReference type="Proteomes" id="UP000266906">
    <property type="component" value="Unassembled WGS sequence"/>
</dbReference>
<accession>A0A3N4R7J2</accession>
<evidence type="ECO:0000313" key="4">
    <source>
        <dbReference type="Proteomes" id="UP000266906"/>
    </source>
</evidence>
<keyword evidence="2" id="KW-0472">Membrane</keyword>
<dbReference type="EMBL" id="RKQG01000006">
    <property type="protein sequence ID" value="RPE26581.1"/>
    <property type="molecule type" value="Genomic_DNA"/>
</dbReference>
<reference evidence="3 4" key="1">
    <citation type="submission" date="2018-11" db="EMBL/GenBank/DDBJ databases">
        <title>Sequencing the genomes of 1000 actinobacteria strains.</title>
        <authorList>
            <person name="Klenk H.-P."/>
        </authorList>
    </citation>
    <scope>NUCLEOTIDE SEQUENCE [LARGE SCALE GENOMIC DNA]</scope>
    <source>
        <strain evidence="3 4">DSM 44781</strain>
    </source>
</reference>
<protein>
    <recommendedName>
        <fullName evidence="5">DUF4760 domain-containing protein</fullName>
    </recommendedName>
</protein>
<organism evidence="3 4">
    <name type="scientific">Kitasatospora cineracea</name>
    <dbReference type="NCBI Taxonomy" id="88074"/>
    <lineage>
        <taxon>Bacteria</taxon>
        <taxon>Bacillati</taxon>
        <taxon>Actinomycetota</taxon>
        <taxon>Actinomycetes</taxon>
        <taxon>Kitasatosporales</taxon>
        <taxon>Streptomycetaceae</taxon>
        <taxon>Kitasatospora</taxon>
    </lineage>
</organism>
<evidence type="ECO:0000313" key="3">
    <source>
        <dbReference type="EMBL" id="RPE26581.1"/>
    </source>
</evidence>